<accession>A0ACC3B483</accession>
<reference evidence="1 2" key="1">
    <citation type="journal article" date="2023" name="ACS Omega">
        <title>Identification of the Neoaspergillic Acid Biosynthesis Gene Cluster by Establishing an In Vitro CRISPR-Ribonucleoprotein Genetic System in Aspergillus melleus.</title>
        <authorList>
            <person name="Yuan B."/>
            <person name="Grau M.F."/>
            <person name="Murata R.M."/>
            <person name="Torok T."/>
            <person name="Venkateswaran K."/>
            <person name="Stajich J.E."/>
            <person name="Wang C.C.C."/>
        </authorList>
    </citation>
    <scope>NUCLEOTIDE SEQUENCE [LARGE SCALE GENOMIC DNA]</scope>
    <source>
        <strain evidence="1 2">IMV 1140</strain>
    </source>
</reference>
<organism evidence="1 2">
    <name type="scientific">Aspergillus melleus</name>
    <dbReference type="NCBI Taxonomy" id="138277"/>
    <lineage>
        <taxon>Eukaryota</taxon>
        <taxon>Fungi</taxon>
        <taxon>Dikarya</taxon>
        <taxon>Ascomycota</taxon>
        <taxon>Pezizomycotina</taxon>
        <taxon>Eurotiomycetes</taxon>
        <taxon>Eurotiomycetidae</taxon>
        <taxon>Eurotiales</taxon>
        <taxon>Aspergillaceae</taxon>
        <taxon>Aspergillus</taxon>
        <taxon>Aspergillus subgen. Circumdati</taxon>
    </lineage>
</organism>
<dbReference type="EMBL" id="JAOPJF010000027">
    <property type="protein sequence ID" value="KAK1145017.1"/>
    <property type="molecule type" value="Genomic_DNA"/>
</dbReference>
<name>A0ACC3B483_9EURO</name>
<protein>
    <submittedName>
        <fullName evidence="1">Uncharacterized protein</fullName>
    </submittedName>
</protein>
<proteinExistence type="predicted"/>
<sequence>MDMNMNMDMHHHHQPPSTTDIPSPSTTLGPNHDSSMSMSMSMPTVFTTSTQVTILFTGWTTTSIPSYIFTLLFLFFLAILNRFLTAWKSQLERSGRNDNREISPTHTVTLSAVPRRAGSRIAKERLSPLPRYMRIDEEERLDPRPQEHGNIEELDDATTSLLSRLQNALLTQKRWQASRAWTIRQDGIFSVLECVKAGIGYFLMLAVMTFNVGVFCAVLAGIFIGELALGRYLGTEPGWEDGACHGG</sequence>
<evidence type="ECO:0000313" key="2">
    <source>
        <dbReference type="Proteomes" id="UP001177260"/>
    </source>
</evidence>
<gene>
    <name evidence="1" type="ORF">N8T08_004732</name>
</gene>
<dbReference type="Proteomes" id="UP001177260">
    <property type="component" value="Unassembled WGS sequence"/>
</dbReference>
<keyword evidence="2" id="KW-1185">Reference proteome</keyword>
<evidence type="ECO:0000313" key="1">
    <source>
        <dbReference type="EMBL" id="KAK1145017.1"/>
    </source>
</evidence>
<comment type="caution">
    <text evidence="1">The sequence shown here is derived from an EMBL/GenBank/DDBJ whole genome shotgun (WGS) entry which is preliminary data.</text>
</comment>